<feature type="compositionally biased region" description="Basic and acidic residues" evidence="1">
    <location>
        <begin position="487"/>
        <end position="499"/>
    </location>
</feature>
<organism evidence="2 3">
    <name type="scientific">Discina gigas</name>
    <dbReference type="NCBI Taxonomy" id="1032678"/>
    <lineage>
        <taxon>Eukaryota</taxon>
        <taxon>Fungi</taxon>
        <taxon>Dikarya</taxon>
        <taxon>Ascomycota</taxon>
        <taxon>Pezizomycotina</taxon>
        <taxon>Pezizomycetes</taxon>
        <taxon>Pezizales</taxon>
        <taxon>Discinaceae</taxon>
        <taxon>Discina</taxon>
    </lineage>
</organism>
<reference evidence="2 3" key="1">
    <citation type="submission" date="2024-02" db="EMBL/GenBank/DDBJ databases">
        <title>Discinaceae phylogenomics.</title>
        <authorList>
            <person name="Dirks A.C."/>
            <person name="James T.Y."/>
        </authorList>
    </citation>
    <scope>NUCLEOTIDE SEQUENCE [LARGE SCALE GENOMIC DNA]</scope>
    <source>
        <strain evidence="2 3">ACD0624</strain>
    </source>
</reference>
<accession>A0ABR3GT10</accession>
<dbReference type="Pfam" id="PF14441">
    <property type="entry name" value="OTT_1508_deam"/>
    <property type="match status" value="1"/>
</dbReference>
<dbReference type="EMBL" id="JBBBZM010000015">
    <property type="protein sequence ID" value="KAL0639061.1"/>
    <property type="molecule type" value="Genomic_DNA"/>
</dbReference>
<feature type="region of interest" description="Disordered" evidence="1">
    <location>
        <begin position="472"/>
        <end position="499"/>
    </location>
</feature>
<comment type="caution">
    <text evidence="2">The sequence shown here is derived from an EMBL/GenBank/DDBJ whole genome shotgun (WGS) entry which is preliminary data.</text>
</comment>
<evidence type="ECO:0000313" key="3">
    <source>
        <dbReference type="Proteomes" id="UP001447188"/>
    </source>
</evidence>
<evidence type="ECO:0000313" key="2">
    <source>
        <dbReference type="EMBL" id="KAL0639061.1"/>
    </source>
</evidence>
<protein>
    <submittedName>
        <fullName evidence="2">Uncharacterized protein</fullName>
    </submittedName>
</protein>
<proteinExistence type="predicted"/>
<keyword evidence="3" id="KW-1185">Reference proteome</keyword>
<gene>
    <name evidence="2" type="ORF">Q9L58_001943</name>
</gene>
<dbReference type="Proteomes" id="UP001447188">
    <property type="component" value="Unassembled WGS sequence"/>
</dbReference>
<sequence>MSSPLYLQFSSPSDSITISPEMPMSPDLLAAVGNRIIGVRIAPHHRAMLLSDPNHNCRPLNGLTRNSATSLRTFKVLDALASLAVSRQKSQVVSIGLQFDTNSITLTIAENDPVTAETIEYVSETWRMLRDLSKIYAGKRSSQRDAGADRWQHWVGLSPPVPRNLSLADDLISQLASHVYTFTDEKFWRRLNRWWPPLRAFTNQYITTKNHNLNYEESLLRDSVLAFRMGLDALDVGDKRLSVRWPDVVRRMDTAAECASELLTDKYRLESWVHAMQSTFPLRHALEKVTSHHRYFTELVGFANSPRLHRFFSLTPTFAAVPDCFDHIPRYTLPDGEGFWHTILNDICADTPVSLGKVVATLHKSLSGEDQDPCVHSECALVAHYEAHRGKGITPPFSYIGVSKLSCMPCHLWLKALSERTGRNYYTRGAHGKWYRGWRAPNLGPDPAIWDAGETGGLETMMAGILREHLKEQHGVRSASDSTDASGDTKYEASEKHRAEVKEMLSDGIGKEI</sequence>
<name>A0ABR3GT10_9PEZI</name>
<evidence type="ECO:0000256" key="1">
    <source>
        <dbReference type="SAM" id="MobiDB-lite"/>
    </source>
</evidence>
<dbReference type="InterPro" id="IPR027796">
    <property type="entry name" value="OTT_1508_deam-like"/>
</dbReference>